<sequence length="447" mass="47275">MSLTTGSAREVAIAAKSASHVLATLPASARNEALTAIHAGLTAARDEILAANARDLNLARQAAADGKLSQSLVARLDLGKKGKWEDMLKGILDVRELDDPVGKVTLRTRLDDGLDLERVTCPIGVLLIIFEARPEVIANIASLAVKSGNAAILKGGKESTESFVAISRAISAALETTRVANGAIQLVTTRDVIPELLALDQHIDLVIPRGSNELVRYIKSNTKIPVLGHADGLCSIFLDGSADPTMAADVIVDSKTSYPAACNSLETLLVQESALSTILPTVATALAAKGVELRCDAQSKAALLKSSPDLKVLDASEEDYATEFLSLTLAIKTVSDVQEAIAHINAHGSHHTDAILTADKARAELFMNAVDSAGVYHNASTRFADGMRYGFGTEVGISTNKIHSRGPVGLEGLMIYKYKIRGGGQVTAIFGEGEGKKQFKHQRLALD</sequence>
<evidence type="ECO:0000256" key="9">
    <source>
        <dbReference type="ARBA" id="ARBA00060997"/>
    </source>
</evidence>
<keyword evidence="4" id="KW-0641">Proline biosynthesis</keyword>
<keyword evidence="5" id="KW-0521">NADP</keyword>
<dbReference type="PIRSF" id="PIRSF000151">
    <property type="entry name" value="GPR"/>
    <property type="match status" value="1"/>
</dbReference>
<evidence type="ECO:0000256" key="8">
    <source>
        <dbReference type="ARBA" id="ARBA00059423"/>
    </source>
</evidence>
<comment type="function">
    <text evidence="8">Catalyzes the NADPH dependent reduction of L-gamma-glutamyl 5-phosphate into L-glutamate 5-semialdehyde and phosphate. The product spontaneously undergoes cyclization to form 1-pyrroline-5-carboxylate.</text>
</comment>
<evidence type="ECO:0000256" key="11">
    <source>
        <dbReference type="ARBA" id="ARBA00077451"/>
    </source>
</evidence>
<protein>
    <recommendedName>
        <fullName evidence="2">glutamate-5-semialdehyde dehydrogenase</fullName>
        <ecNumber evidence="2">1.2.1.41</ecNumber>
    </recommendedName>
    <alternativeName>
        <fullName evidence="11">Glutamate-5-semialdehyde dehydrogenase</fullName>
    </alternativeName>
    <alternativeName>
        <fullName evidence="10">Glutamyl-gamma-semialdehyde dehydrogenase</fullName>
    </alternativeName>
</protein>
<evidence type="ECO:0000256" key="5">
    <source>
        <dbReference type="ARBA" id="ARBA00022857"/>
    </source>
</evidence>
<gene>
    <name evidence="13" type="ORF">B0H66DRAFT_573346</name>
</gene>
<dbReference type="Gene3D" id="3.40.309.10">
    <property type="entry name" value="Aldehyde Dehydrogenase, Chain A, domain 2"/>
    <property type="match status" value="1"/>
</dbReference>
<dbReference type="GO" id="GO:0050661">
    <property type="term" value="F:NADP binding"/>
    <property type="evidence" value="ECO:0007669"/>
    <property type="project" value="InterPro"/>
</dbReference>
<dbReference type="EC" id="1.2.1.41" evidence="2"/>
<evidence type="ECO:0000256" key="7">
    <source>
        <dbReference type="ARBA" id="ARBA00049024"/>
    </source>
</evidence>
<dbReference type="InterPro" id="IPR015590">
    <property type="entry name" value="Aldehyde_DH_dom"/>
</dbReference>
<keyword evidence="14" id="KW-1185">Reference proteome</keyword>
<dbReference type="InterPro" id="IPR020593">
    <property type="entry name" value="G-glutamylP_reductase_CS"/>
</dbReference>
<dbReference type="SUPFAM" id="SSF53720">
    <property type="entry name" value="ALDH-like"/>
    <property type="match status" value="1"/>
</dbReference>
<evidence type="ECO:0000313" key="13">
    <source>
        <dbReference type="EMBL" id="KAK3325254.1"/>
    </source>
</evidence>
<dbReference type="GO" id="GO:0008652">
    <property type="term" value="P:amino acid biosynthetic process"/>
    <property type="evidence" value="ECO:0007669"/>
    <property type="project" value="UniProtKB-KW"/>
</dbReference>
<dbReference type="NCBIfam" id="TIGR00407">
    <property type="entry name" value="proA"/>
    <property type="match status" value="1"/>
</dbReference>
<reference evidence="13" key="2">
    <citation type="submission" date="2023-06" db="EMBL/GenBank/DDBJ databases">
        <authorList>
            <consortium name="Lawrence Berkeley National Laboratory"/>
            <person name="Haridas S."/>
            <person name="Hensen N."/>
            <person name="Bonometti L."/>
            <person name="Westerberg I."/>
            <person name="Brannstrom I.O."/>
            <person name="Guillou S."/>
            <person name="Cros-Aarteil S."/>
            <person name="Calhoun S."/>
            <person name="Kuo A."/>
            <person name="Mondo S."/>
            <person name="Pangilinan J."/>
            <person name="Riley R."/>
            <person name="Labutti K."/>
            <person name="Andreopoulos B."/>
            <person name="Lipzen A."/>
            <person name="Chen C."/>
            <person name="Yanf M."/>
            <person name="Daum C."/>
            <person name="Ng V."/>
            <person name="Clum A."/>
            <person name="Steindorff A."/>
            <person name="Ohm R."/>
            <person name="Martin F."/>
            <person name="Silar P."/>
            <person name="Natvig D."/>
            <person name="Lalanne C."/>
            <person name="Gautier V."/>
            <person name="Ament-Velasquez S.L."/>
            <person name="Kruys A."/>
            <person name="Hutchinson M.I."/>
            <person name="Powell A.J."/>
            <person name="Barry K."/>
            <person name="Miller A.N."/>
            <person name="Grigoriev I.V."/>
            <person name="Debuchy R."/>
            <person name="Gladieux P."/>
            <person name="Thoren M.H."/>
            <person name="Johannesson H."/>
        </authorList>
    </citation>
    <scope>NUCLEOTIDE SEQUENCE</scope>
    <source>
        <strain evidence="13">CBS 118394</strain>
    </source>
</reference>
<comment type="similarity">
    <text evidence="9">Belongs to the gamma-glutamyl phosphate reductase family.</text>
</comment>
<dbReference type="InterPro" id="IPR016163">
    <property type="entry name" value="Ald_DH_C"/>
</dbReference>
<keyword evidence="6" id="KW-0560">Oxidoreductase</keyword>
<evidence type="ECO:0000313" key="14">
    <source>
        <dbReference type="Proteomes" id="UP001283341"/>
    </source>
</evidence>
<dbReference type="InterPro" id="IPR016161">
    <property type="entry name" value="Ald_DH/histidinol_DH"/>
</dbReference>
<dbReference type="InterPro" id="IPR012134">
    <property type="entry name" value="Glu-5-SA_DH"/>
</dbReference>
<dbReference type="PROSITE" id="PS01223">
    <property type="entry name" value="PROA"/>
    <property type="match status" value="1"/>
</dbReference>
<dbReference type="HAMAP" id="MF_00412">
    <property type="entry name" value="ProA"/>
    <property type="match status" value="1"/>
</dbReference>
<evidence type="ECO:0000259" key="12">
    <source>
        <dbReference type="Pfam" id="PF00171"/>
    </source>
</evidence>
<evidence type="ECO:0000256" key="4">
    <source>
        <dbReference type="ARBA" id="ARBA00022650"/>
    </source>
</evidence>
<proteinExistence type="inferred from homology"/>
<dbReference type="NCBIfam" id="NF001221">
    <property type="entry name" value="PRK00197.1"/>
    <property type="match status" value="1"/>
</dbReference>
<evidence type="ECO:0000256" key="6">
    <source>
        <dbReference type="ARBA" id="ARBA00023002"/>
    </source>
</evidence>
<dbReference type="PANTHER" id="PTHR11063:SF8">
    <property type="entry name" value="DELTA-1-PYRROLINE-5-CARBOXYLATE SYNTHASE"/>
    <property type="match status" value="1"/>
</dbReference>
<reference evidence="13" key="1">
    <citation type="journal article" date="2023" name="Mol. Phylogenet. Evol.">
        <title>Genome-scale phylogeny and comparative genomics of the fungal order Sordariales.</title>
        <authorList>
            <person name="Hensen N."/>
            <person name="Bonometti L."/>
            <person name="Westerberg I."/>
            <person name="Brannstrom I.O."/>
            <person name="Guillou S."/>
            <person name="Cros-Aarteil S."/>
            <person name="Calhoun S."/>
            <person name="Haridas S."/>
            <person name="Kuo A."/>
            <person name="Mondo S."/>
            <person name="Pangilinan J."/>
            <person name="Riley R."/>
            <person name="LaButti K."/>
            <person name="Andreopoulos B."/>
            <person name="Lipzen A."/>
            <person name="Chen C."/>
            <person name="Yan M."/>
            <person name="Daum C."/>
            <person name="Ng V."/>
            <person name="Clum A."/>
            <person name="Steindorff A."/>
            <person name="Ohm R.A."/>
            <person name="Martin F."/>
            <person name="Silar P."/>
            <person name="Natvig D.O."/>
            <person name="Lalanne C."/>
            <person name="Gautier V."/>
            <person name="Ament-Velasquez S.L."/>
            <person name="Kruys A."/>
            <person name="Hutchinson M.I."/>
            <person name="Powell A.J."/>
            <person name="Barry K."/>
            <person name="Miller A.N."/>
            <person name="Grigoriev I.V."/>
            <person name="Debuchy R."/>
            <person name="Gladieux P."/>
            <person name="Hiltunen Thoren M."/>
            <person name="Johannesson H."/>
        </authorList>
    </citation>
    <scope>NUCLEOTIDE SEQUENCE</scope>
    <source>
        <strain evidence="13">CBS 118394</strain>
    </source>
</reference>
<evidence type="ECO:0000256" key="2">
    <source>
        <dbReference type="ARBA" id="ARBA00013002"/>
    </source>
</evidence>
<dbReference type="Proteomes" id="UP001283341">
    <property type="component" value="Unassembled WGS sequence"/>
</dbReference>
<accession>A0AAE0IHT9</accession>
<evidence type="ECO:0000256" key="1">
    <source>
        <dbReference type="ARBA" id="ARBA00004985"/>
    </source>
</evidence>
<dbReference type="FunFam" id="3.40.309.10:FF:000006">
    <property type="entry name" value="Gamma-glutamyl phosphate reductase"/>
    <property type="match status" value="1"/>
</dbReference>
<dbReference type="InterPro" id="IPR000965">
    <property type="entry name" value="GPR_dom"/>
</dbReference>
<name>A0AAE0IHT9_9PEZI</name>
<dbReference type="GO" id="GO:0004350">
    <property type="term" value="F:glutamate-5-semialdehyde dehydrogenase activity"/>
    <property type="evidence" value="ECO:0007669"/>
    <property type="project" value="UniProtKB-EC"/>
</dbReference>
<keyword evidence="3" id="KW-0028">Amino-acid biosynthesis</keyword>
<dbReference type="Gene3D" id="3.40.605.10">
    <property type="entry name" value="Aldehyde Dehydrogenase, Chain A, domain 1"/>
    <property type="match status" value="1"/>
</dbReference>
<organism evidence="13 14">
    <name type="scientific">Apodospora peruviana</name>
    <dbReference type="NCBI Taxonomy" id="516989"/>
    <lineage>
        <taxon>Eukaryota</taxon>
        <taxon>Fungi</taxon>
        <taxon>Dikarya</taxon>
        <taxon>Ascomycota</taxon>
        <taxon>Pezizomycotina</taxon>
        <taxon>Sordariomycetes</taxon>
        <taxon>Sordariomycetidae</taxon>
        <taxon>Sordariales</taxon>
        <taxon>Lasiosphaeriaceae</taxon>
        <taxon>Apodospora</taxon>
    </lineage>
</organism>
<evidence type="ECO:0000256" key="10">
    <source>
        <dbReference type="ARBA" id="ARBA00075718"/>
    </source>
</evidence>
<dbReference type="InterPro" id="IPR016162">
    <property type="entry name" value="Ald_DH_N"/>
</dbReference>
<dbReference type="AlphaFoldDB" id="A0AAE0IHT9"/>
<comment type="catalytic activity">
    <reaction evidence="7">
        <text>L-glutamate 5-semialdehyde + phosphate + NADP(+) = L-glutamyl 5-phosphate + NADPH + H(+)</text>
        <dbReference type="Rhea" id="RHEA:19541"/>
        <dbReference type="ChEBI" id="CHEBI:15378"/>
        <dbReference type="ChEBI" id="CHEBI:43474"/>
        <dbReference type="ChEBI" id="CHEBI:57783"/>
        <dbReference type="ChEBI" id="CHEBI:58066"/>
        <dbReference type="ChEBI" id="CHEBI:58274"/>
        <dbReference type="ChEBI" id="CHEBI:58349"/>
        <dbReference type="EC" id="1.2.1.41"/>
    </reaction>
</comment>
<comment type="pathway">
    <text evidence="1">Amino-acid biosynthesis; L-proline biosynthesis; L-glutamate 5-semialdehyde from L-glutamate: step 2/2.</text>
</comment>
<dbReference type="EMBL" id="JAUEDM010000002">
    <property type="protein sequence ID" value="KAK3325254.1"/>
    <property type="molecule type" value="Genomic_DNA"/>
</dbReference>
<feature type="domain" description="Aldehyde dehydrogenase" evidence="12">
    <location>
        <begin position="8"/>
        <end position="288"/>
    </location>
</feature>
<dbReference type="PANTHER" id="PTHR11063">
    <property type="entry name" value="GLUTAMATE SEMIALDEHYDE DEHYDROGENASE"/>
    <property type="match status" value="1"/>
</dbReference>
<dbReference type="CDD" id="cd07079">
    <property type="entry name" value="ALDH_F18-19_ProA-GPR"/>
    <property type="match status" value="1"/>
</dbReference>
<comment type="caution">
    <text evidence="13">The sequence shown here is derived from an EMBL/GenBank/DDBJ whole genome shotgun (WGS) entry which is preliminary data.</text>
</comment>
<evidence type="ECO:0000256" key="3">
    <source>
        <dbReference type="ARBA" id="ARBA00022605"/>
    </source>
</evidence>
<dbReference type="Pfam" id="PF00171">
    <property type="entry name" value="Aldedh"/>
    <property type="match status" value="1"/>
</dbReference>